<feature type="transmembrane region" description="Helical" evidence="1">
    <location>
        <begin position="87"/>
        <end position="111"/>
    </location>
</feature>
<feature type="transmembrane region" description="Helical" evidence="1">
    <location>
        <begin position="117"/>
        <end position="135"/>
    </location>
</feature>
<feature type="transmembrane region" description="Helical" evidence="1">
    <location>
        <begin position="39"/>
        <end position="58"/>
    </location>
</feature>
<keyword evidence="1" id="KW-0472">Membrane</keyword>
<feature type="transmembrane region" description="Helical" evidence="1">
    <location>
        <begin position="262"/>
        <end position="286"/>
    </location>
</feature>
<evidence type="ECO:0008006" key="4">
    <source>
        <dbReference type="Google" id="ProtNLM"/>
    </source>
</evidence>
<organism evidence="2 3">
    <name type="scientific">Actinokineospora bangkokensis</name>
    <dbReference type="NCBI Taxonomy" id="1193682"/>
    <lineage>
        <taxon>Bacteria</taxon>
        <taxon>Bacillati</taxon>
        <taxon>Actinomycetota</taxon>
        <taxon>Actinomycetes</taxon>
        <taxon>Pseudonocardiales</taxon>
        <taxon>Pseudonocardiaceae</taxon>
        <taxon>Actinokineospora</taxon>
    </lineage>
</organism>
<keyword evidence="1" id="KW-1133">Transmembrane helix</keyword>
<evidence type="ECO:0000313" key="3">
    <source>
        <dbReference type="Proteomes" id="UP000186040"/>
    </source>
</evidence>
<comment type="caution">
    <text evidence="2">The sequence shown here is derived from an EMBL/GenBank/DDBJ whole genome shotgun (WGS) entry which is preliminary data.</text>
</comment>
<feature type="transmembrane region" description="Helical" evidence="1">
    <location>
        <begin position="207"/>
        <end position="227"/>
    </location>
</feature>
<feature type="transmembrane region" description="Helical" evidence="1">
    <location>
        <begin position="147"/>
        <end position="171"/>
    </location>
</feature>
<dbReference type="EMBL" id="MKQR01000003">
    <property type="protein sequence ID" value="OLR95256.1"/>
    <property type="molecule type" value="Genomic_DNA"/>
</dbReference>
<evidence type="ECO:0000313" key="2">
    <source>
        <dbReference type="EMBL" id="OLR95256.1"/>
    </source>
</evidence>
<gene>
    <name evidence="2" type="ORF">BJP25_07145</name>
</gene>
<sequence length="393" mass="37630">MTAVGHAPVGARAAALPAAAAALAAGVLVATGPSIAAAGWWALPALGLAGVVALLTAVSRADLHARFPATGEDAHVRARFGGGPGRIAEVFALAGRVVAAAAVAGAAGAYLWPPRPLYGAGVVLLVAAVSLVARVELPPSTGTAARVVAILTVVGFVVVGLGIAPALPAVAAPAGVPGVDDPTGVLVAAGVLTLGFTGTGGSPSARAAAGSVLGVLVLMGAAVFTVLHQLGGPRAALSTAPLRDALVAADGAGLDPALTAGLALGALLAVRALLVGAGSAAAQLAAHGELPGRPRHHLAALVVACAALVVALPTALAAEVAACLLLGHAALLNAAARSLTRAQRSTWVRTGCCGIVLSVVVGVNTSLVGLAAAAGVALLGGVAWWALGRRPVT</sequence>
<reference evidence="2 3" key="1">
    <citation type="submission" date="2016-10" db="EMBL/GenBank/DDBJ databases">
        <title>The Draft Genome Sequence of Actinokineospora bangkokensis 44EHWT reveals the biosynthetic pathway of antifungal compounds Thailandins with unusual extender unit butylmalonyl-CoA.</title>
        <authorList>
            <person name="Greule A."/>
            <person name="Intra B."/>
            <person name="Flemming S."/>
            <person name="Rommel M.G."/>
            <person name="Panbangred W."/>
            <person name="Bechthold A."/>
        </authorList>
    </citation>
    <scope>NUCLEOTIDE SEQUENCE [LARGE SCALE GENOMIC DNA]</scope>
    <source>
        <strain evidence="2 3">44EHW</strain>
    </source>
</reference>
<name>A0A1Q9LT96_9PSEU</name>
<evidence type="ECO:0000256" key="1">
    <source>
        <dbReference type="SAM" id="Phobius"/>
    </source>
</evidence>
<dbReference type="Gene3D" id="1.20.1740.10">
    <property type="entry name" value="Amino acid/polyamine transporter I"/>
    <property type="match status" value="1"/>
</dbReference>
<keyword evidence="1" id="KW-0812">Transmembrane</keyword>
<dbReference type="AlphaFoldDB" id="A0A1Q9LT96"/>
<accession>A0A1Q9LT96</accession>
<dbReference type="STRING" id="1193682.BJP25_07145"/>
<feature type="transmembrane region" description="Helical" evidence="1">
    <location>
        <begin position="183"/>
        <end position="200"/>
    </location>
</feature>
<proteinExistence type="predicted"/>
<feature type="transmembrane region" description="Helical" evidence="1">
    <location>
        <begin position="367"/>
        <end position="387"/>
    </location>
</feature>
<dbReference type="Proteomes" id="UP000186040">
    <property type="component" value="Unassembled WGS sequence"/>
</dbReference>
<dbReference type="RefSeq" id="WP_075972976.1">
    <property type="nucleotide sequence ID" value="NZ_MKQR01000003.1"/>
</dbReference>
<feature type="transmembrane region" description="Helical" evidence="1">
    <location>
        <begin position="298"/>
        <end position="331"/>
    </location>
</feature>
<protein>
    <recommendedName>
        <fullName evidence="4">APA family basic amino acid/polyamine antiporter</fullName>
    </recommendedName>
</protein>
<keyword evidence="3" id="KW-1185">Reference proteome</keyword>